<dbReference type="Proteomes" id="UP000247702">
    <property type="component" value="Unassembled WGS sequence"/>
</dbReference>
<organism evidence="1 2">
    <name type="scientific">Rhizophagus clarus</name>
    <dbReference type="NCBI Taxonomy" id="94130"/>
    <lineage>
        <taxon>Eukaryota</taxon>
        <taxon>Fungi</taxon>
        <taxon>Fungi incertae sedis</taxon>
        <taxon>Mucoromycota</taxon>
        <taxon>Glomeromycotina</taxon>
        <taxon>Glomeromycetes</taxon>
        <taxon>Glomerales</taxon>
        <taxon>Glomeraceae</taxon>
        <taxon>Rhizophagus</taxon>
    </lineage>
</organism>
<comment type="caution">
    <text evidence="1">The sequence shown here is derived from an EMBL/GenBank/DDBJ whole genome shotgun (WGS) entry which is preliminary data.</text>
</comment>
<proteinExistence type="predicted"/>
<keyword evidence="2" id="KW-1185">Reference proteome</keyword>
<dbReference type="AlphaFoldDB" id="A0A2Z6R4H2"/>
<gene>
    <name evidence="1" type="ORF">RclHR1_20340003</name>
</gene>
<dbReference type="SUPFAM" id="SSF52540">
    <property type="entry name" value="P-loop containing nucleoside triphosphate hydrolases"/>
    <property type="match status" value="1"/>
</dbReference>
<dbReference type="CDD" id="cd18809">
    <property type="entry name" value="SF1_C_RecD"/>
    <property type="match status" value="1"/>
</dbReference>
<accession>A0A2Z6R4H2</accession>
<name>A0A2Z6R4H2_9GLOM</name>
<evidence type="ECO:0000313" key="1">
    <source>
        <dbReference type="EMBL" id="GBB92624.1"/>
    </source>
</evidence>
<dbReference type="PANTHER" id="PTHR47642">
    <property type="entry name" value="ATP-DEPENDENT DNA HELICASE"/>
    <property type="match status" value="1"/>
</dbReference>
<protein>
    <recommendedName>
        <fullName evidence="3">ATP-dependent DNA helicase</fullName>
    </recommendedName>
</protein>
<reference evidence="1 2" key="1">
    <citation type="submission" date="2017-11" db="EMBL/GenBank/DDBJ databases">
        <title>The genome of Rhizophagus clarus HR1 reveals common genetic basis of auxotrophy among arbuscular mycorrhizal fungi.</title>
        <authorList>
            <person name="Kobayashi Y."/>
        </authorList>
    </citation>
    <scope>NUCLEOTIDE SEQUENCE [LARGE SCALE GENOMIC DNA]</scope>
    <source>
        <strain evidence="1 2">HR1</strain>
    </source>
</reference>
<evidence type="ECO:0000313" key="2">
    <source>
        <dbReference type="Proteomes" id="UP000247702"/>
    </source>
</evidence>
<dbReference type="STRING" id="94130.A0A2Z6R4H2"/>
<dbReference type="InterPro" id="IPR027417">
    <property type="entry name" value="P-loop_NTPase"/>
</dbReference>
<sequence>MQWQLVILDEQSDHLCKSKWKVCDYENVLCIWPRPSPQCDGPQWDEFCHIKVILHVPHKSFQQLTENDALSWLELLIVILSRKKKKLRIYSFCGVRHRYTDIDSIDLNTFVQQSRNEDDLSAVNSTVDYRSLNKKQMIIFRKIETHYNAIIANHNQVDPLRLDIVIRQSGDSLEQRLFRDILMRLHDDEPTMNDWRTLATRFDDSSTTENNQFVDAIHITPRKVDIYEININSVTTKGLEVQLLLSKDPPSLPIAVLVDFDNYIGPAIISTEGKKVVPIIPIWRFWETKMVACSRLQILLTLAWAITVHKSQGLILPKVVIDLDNKEYVTDLSFVAVSCVSTLKNILFKPFSFERLQQIRTCKRLQERKEKEKHLNSIIFHN</sequence>
<dbReference type="InterPro" id="IPR051055">
    <property type="entry name" value="PIF1_helicase"/>
</dbReference>
<dbReference type="EMBL" id="BEXD01001152">
    <property type="protein sequence ID" value="GBB92624.1"/>
    <property type="molecule type" value="Genomic_DNA"/>
</dbReference>
<evidence type="ECO:0008006" key="3">
    <source>
        <dbReference type="Google" id="ProtNLM"/>
    </source>
</evidence>